<dbReference type="Pfam" id="PF12215">
    <property type="entry name" value="Glyco_hydr_116N"/>
    <property type="match status" value="1"/>
</dbReference>
<evidence type="ECO:0000313" key="4">
    <source>
        <dbReference type="Proteomes" id="UP000315010"/>
    </source>
</evidence>
<protein>
    <recommendedName>
        <fullName evidence="5">Glycosyl-hydrolase family 116 catalytic region domain-containing protein</fullName>
    </recommendedName>
</protein>
<dbReference type="InterPro" id="IPR024462">
    <property type="entry name" value="GH116_N"/>
</dbReference>
<feature type="domain" description="Glycosyl-hydrolase family 116 N-terminal" evidence="2">
    <location>
        <begin position="98"/>
        <end position="338"/>
    </location>
</feature>
<dbReference type="GO" id="GO:0008422">
    <property type="term" value="F:beta-glucosidase activity"/>
    <property type="evidence" value="ECO:0007669"/>
    <property type="project" value="TreeGrafter"/>
</dbReference>
<dbReference type="Proteomes" id="UP000315010">
    <property type="component" value="Unassembled WGS sequence"/>
</dbReference>
<feature type="domain" description="Glycosyl-hydrolase family 116 catalytic region" evidence="1">
    <location>
        <begin position="711"/>
        <end position="995"/>
    </location>
</feature>
<evidence type="ECO:0000313" key="3">
    <source>
        <dbReference type="EMBL" id="TWT84247.1"/>
    </source>
</evidence>
<sequence length="1115" mass="125064">MNMVDYPYMPVMLERSKQTGGWTDTKAPRTLSSLPKMWTLLLIQVLLLCTPETPLLADQPSNEHYVPAEKHLEAEWISALFDRGERKVFRGEERYTIGMPCGGIGAGQLYVRGDGTLARWWIFNEGISTDFRKQDPNTGYRTFRPVSRLQQGFAIAVAKDDDDRVGNGEGNRKVLPLSQDGFDNIGFIGEYPIATILYEGAKQQDWPVKVVGEVFSPFVPLDTKASGHPATIIQYTVTNESDTPLNVKLGGWLQNAVMINSDDSSKAQRQIRVVSEPQWHGTYMDLIAPADHPHAQDNTSPAETQRVKMFDNFESAIIRPDGTSVQSGSLEKWTVEGDAFDSVATRFVDHKQLSRIRRAEGQHLIASGTNGDNTRGTLTSIPFMIAENNLVFSIGYRNRSRTWAINVPSIQLLVDGKVVRTATPDSKDSLTVKSWNVQEFVGLQAQIKIIDEDPHQNILVDQIYLTNLDPQQEEQLPVWHPEFGNMTLAALDPNAVASAAWDSQQAFLTSLSENEVPAKLSSVSPISSKPCGTVTSSLTLAKGESKSVRFFISWYFPNHINDNKGCPGEVGRMYANWFDDSLDVVKHLAKNIDRLDRSTHTFRDSLYLDTTLPYWLAQRSMASTSTLASDTVEWWKNGRFYSWEGVGFCIGTCGHVWNYAQGPARLFPDLERSVRMMQDFSDTASFKDSGRINFRGFNDNSESFKNWGYIPDAQAGYVLKAYREHLMSADNQYLNELYPRIKRATEYLIERDGRHGPTNGILEGLQHLTDSLGWGPNTFSGSLYLAALRAAEEMARVQHDDAFADTCHNLFESGRDWGLGNLWNGEYFIHKYSPAPEGALPDNQKGRSYGDGCLSDQVFGQNWAHQLGLGYVYPKPYVDGALRSVFKYNWTPDVATVYKRVTRRFILLANEGEAGMVGITYPKGDPPDNRIGQNDDPWTGYEYQAASHMIWEGLLQEGLSIAYGVHQRYDGSKHNPWCEIEGGDHYSRAMASWSMLLAASGFRYDGPAGEIGFAPRMMVDDFRCFFSGAEGWGALQQQRTDSTQTNSIAVKWGQLRLQSLVLSLPKNKTAKQVTVTISGEQIKTNWEQNGTEITITLLQDETIRAVQSIEIHFTM</sequence>
<dbReference type="InterPro" id="IPR008928">
    <property type="entry name" value="6-hairpin_glycosidase_sf"/>
</dbReference>
<gene>
    <name evidence="3" type="ORF">CA13_57230</name>
</gene>
<dbReference type="Pfam" id="PF04685">
    <property type="entry name" value="DUF608"/>
    <property type="match status" value="1"/>
</dbReference>
<dbReference type="InterPro" id="IPR006775">
    <property type="entry name" value="GH116_catalytic"/>
</dbReference>
<name>A0A5C5ZAV3_9BACT</name>
<accession>A0A5C5ZAV3</accession>
<dbReference type="Gene3D" id="1.50.10.10">
    <property type="match status" value="1"/>
</dbReference>
<dbReference type="PANTHER" id="PTHR12654:SF0">
    <property type="entry name" value="NON-LYSOSOMAL GLUCOSYLCERAMIDASE"/>
    <property type="match status" value="1"/>
</dbReference>
<comment type="caution">
    <text evidence="3">The sequence shown here is derived from an EMBL/GenBank/DDBJ whole genome shotgun (WGS) entry which is preliminary data.</text>
</comment>
<dbReference type="SUPFAM" id="SSF48208">
    <property type="entry name" value="Six-hairpin glycosidases"/>
    <property type="match status" value="1"/>
</dbReference>
<dbReference type="EMBL" id="SJPJ01000001">
    <property type="protein sequence ID" value="TWT84247.1"/>
    <property type="molecule type" value="Genomic_DNA"/>
</dbReference>
<dbReference type="AlphaFoldDB" id="A0A5C5ZAV3"/>
<evidence type="ECO:0000259" key="2">
    <source>
        <dbReference type="Pfam" id="PF12215"/>
    </source>
</evidence>
<evidence type="ECO:0008006" key="5">
    <source>
        <dbReference type="Google" id="ProtNLM"/>
    </source>
</evidence>
<dbReference type="InterPro" id="IPR012341">
    <property type="entry name" value="6hp_glycosidase-like_sf"/>
</dbReference>
<evidence type="ECO:0000259" key="1">
    <source>
        <dbReference type="Pfam" id="PF04685"/>
    </source>
</evidence>
<dbReference type="PANTHER" id="PTHR12654">
    <property type="entry name" value="BILE ACID BETA-GLUCOSIDASE-RELATED"/>
    <property type="match status" value="1"/>
</dbReference>
<reference evidence="3 4" key="1">
    <citation type="submission" date="2019-02" db="EMBL/GenBank/DDBJ databases">
        <title>Deep-cultivation of Planctomycetes and their phenomic and genomic characterization uncovers novel biology.</title>
        <authorList>
            <person name="Wiegand S."/>
            <person name="Jogler M."/>
            <person name="Boedeker C."/>
            <person name="Pinto D."/>
            <person name="Vollmers J."/>
            <person name="Rivas-Marin E."/>
            <person name="Kohn T."/>
            <person name="Peeters S.H."/>
            <person name="Heuer A."/>
            <person name="Rast P."/>
            <person name="Oberbeckmann S."/>
            <person name="Bunk B."/>
            <person name="Jeske O."/>
            <person name="Meyerdierks A."/>
            <person name="Storesund J.E."/>
            <person name="Kallscheuer N."/>
            <person name="Luecker S."/>
            <person name="Lage O.M."/>
            <person name="Pohl T."/>
            <person name="Merkel B.J."/>
            <person name="Hornburger P."/>
            <person name="Mueller R.-W."/>
            <person name="Bruemmer F."/>
            <person name="Labrenz M."/>
            <person name="Spormann A.M."/>
            <person name="Op Den Camp H."/>
            <person name="Overmann J."/>
            <person name="Amann R."/>
            <person name="Jetten M.S.M."/>
            <person name="Mascher T."/>
            <person name="Medema M.H."/>
            <person name="Devos D.P."/>
            <person name="Kaster A.-K."/>
            <person name="Ovreas L."/>
            <person name="Rohde M."/>
            <person name="Galperin M.Y."/>
            <person name="Jogler C."/>
        </authorList>
    </citation>
    <scope>NUCLEOTIDE SEQUENCE [LARGE SCALE GENOMIC DNA]</scope>
    <source>
        <strain evidence="3 4">CA13</strain>
    </source>
</reference>
<organism evidence="3 4">
    <name type="scientific">Novipirellula herctigrandis</name>
    <dbReference type="NCBI Taxonomy" id="2527986"/>
    <lineage>
        <taxon>Bacteria</taxon>
        <taxon>Pseudomonadati</taxon>
        <taxon>Planctomycetota</taxon>
        <taxon>Planctomycetia</taxon>
        <taxon>Pirellulales</taxon>
        <taxon>Pirellulaceae</taxon>
        <taxon>Novipirellula</taxon>
    </lineage>
</organism>
<keyword evidence="4" id="KW-1185">Reference proteome</keyword>
<dbReference type="InterPro" id="IPR052566">
    <property type="entry name" value="Non-lysos_glucosylceramidase"/>
</dbReference>
<dbReference type="GO" id="GO:0005975">
    <property type="term" value="P:carbohydrate metabolic process"/>
    <property type="evidence" value="ECO:0007669"/>
    <property type="project" value="InterPro"/>
</dbReference>
<dbReference type="RefSeq" id="WP_419194864.1">
    <property type="nucleotide sequence ID" value="NZ_SJPJ01000001.1"/>
</dbReference>
<proteinExistence type="predicted"/>